<evidence type="ECO:0000313" key="5">
    <source>
        <dbReference type="EMBL" id="CAL2105845.1"/>
    </source>
</evidence>
<dbReference type="InterPro" id="IPR026444">
    <property type="entry name" value="Secre_tail"/>
</dbReference>
<sequence>MKTKKLKEHANVLNLKSIFAKVSAVLCMLFTGVQLQAQTDITLTPANYGCGATIKLSPNTNNIDVSKATFTWNATGPLLFKDVNAPSNSTGTSSLTIAGTSEVNLVVRGAGKVFVKIIDTSTTPDTVVRYDIDINPTSNQLNPNFTLLYGDINQPNGIQTRSPWIPLNVQSGTSNPTHQVVSITDTVPLNVAWFAFGGIQITSQSTAATPDANGNYVSTVTIASIPGAISKGFLSISFVDACTGVCGGGPSRTWEVLKNFTPSEILGVTCLRDNNLDASKSTAYTVTDAIAGNGLFEWELLDSNGNTFDPAILKIESSELYGNAAAVIYQGNAKPSNVGNFIIRISNTVLGKHSFDRIITASPATPKLSQQIYCADATTGATLEVEVTNPEADKVYTWGTGGNANWTVTPKTTNGSKVEISFTDTESGIITVSAADISEPDCKSSSATAFVNRFGGGNTVAIEGATCIQSNITNDFTFTATPFAKYKWDIPAELTNNGWQRRDNGNTLTLIPPAGGIPANTTGNFTVTATLDGANNCTNPTTPPSASHNFEIAPIAPGITGTICVLPDAAYNYAIDYKGASNAEVTIIDSTGGISSQHITAPANFSFTPTNAHRAYTLKVATYNTAGCESVATSLVVTVQPKATITKGAITCDRQITFTADTQGIADAHQWSYPKEWTPVGPINQQVITLQLDGNAGTVSVTPSNGTCVGSATSLAIAAPSKVTITSSAVLNIGHVVSVSSPEPLIMNWYQASSQSGLDAANCTGGTAYPLNNGQSVTSTSIFATNGLNDWLRLELINPNTGCKRCFVFNAATPPASNTTVAPRLSSGKKVAFKADLAVKTYPNPTSSILNIEVSQQEQVEMIALVNLQGQMVYKNYKASNIEAVEVSKYAKGTYVLYIQNKGSYAIKKVLIK</sequence>
<proteinExistence type="predicted"/>
<evidence type="ECO:0000256" key="2">
    <source>
        <dbReference type="SAM" id="SignalP"/>
    </source>
</evidence>
<reference evidence="5 6" key="1">
    <citation type="submission" date="2024-05" db="EMBL/GenBank/DDBJ databases">
        <authorList>
            <person name="Duchaud E."/>
        </authorList>
    </citation>
    <scope>NUCLEOTIDE SEQUENCE [LARGE SCALE GENOMIC DNA]</scope>
    <source>
        <strain evidence="5">Ena-SAMPLE-TAB-13-05-2024-13:56:06:370-140305</strain>
    </source>
</reference>
<dbReference type="Proteomes" id="UP001497602">
    <property type="component" value="Unassembled WGS sequence"/>
</dbReference>
<comment type="caution">
    <text evidence="5">The sequence shown here is derived from an EMBL/GenBank/DDBJ whole genome shotgun (WGS) entry which is preliminary data.</text>
</comment>
<feature type="domain" description="Secretion system C-terminal sorting" evidence="3">
    <location>
        <begin position="842"/>
        <end position="912"/>
    </location>
</feature>
<organism evidence="5 6">
    <name type="scientific">Tenacibaculum vairaonense</name>
    <dbReference type="NCBI Taxonomy" id="3137860"/>
    <lineage>
        <taxon>Bacteria</taxon>
        <taxon>Pseudomonadati</taxon>
        <taxon>Bacteroidota</taxon>
        <taxon>Flavobacteriia</taxon>
        <taxon>Flavobacteriales</taxon>
        <taxon>Flavobacteriaceae</taxon>
        <taxon>Tenacibaculum</taxon>
    </lineage>
</organism>
<dbReference type="InterPro" id="IPR045829">
    <property type="entry name" value="PKD_6"/>
</dbReference>
<accession>A0ABM9PJP2</accession>
<evidence type="ECO:0000259" key="4">
    <source>
        <dbReference type="Pfam" id="PF19408"/>
    </source>
</evidence>
<feature type="chain" id="PRO_5046176271" evidence="2">
    <location>
        <begin position="38"/>
        <end position="913"/>
    </location>
</feature>
<keyword evidence="1 2" id="KW-0732">Signal</keyword>
<dbReference type="RefSeq" id="WP_348737662.1">
    <property type="nucleotide sequence ID" value="NZ_CAXJRC010000011.1"/>
</dbReference>
<dbReference type="NCBIfam" id="TIGR04183">
    <property type="entry name" value="Por_Secre_tail"/>
    <property type="match status" value="1"/>
</dbReference>
<feature type="signal peptide" evidence="2">
    <location>
        <begin position="1"/>
        <end position="37"/>
    </location>
</feature>
<keyword evidence="6" id="KW-1185">Reference proteome</keyword>
<name>A0ABM9PJP2_9FLAO</name>
<evidence type="ECO:0000256" key="1">
    <source>
        <dbReference type="ARBA" id="ARBA00022729"/>
    </source>
</evidence>
<evidence type="ECO:0000313" key="6">
    <source>
        <dbReference type="Proteomes" id="UP001497602"/>
    </source>
</evidence>
<protein>
    <submittedName>
        <fullName evidence="5">T9SS type A sorting domain-containing protein</fullName>
    </submittedName>
</protein>
<dbReference type="EMBL" id="CAXJRC010000011">
    <property type="protein sequence ID" value="CAL2105845.1"/>
    <property type="molecule type" value="Genomic_DNA"/>
</dbReference>
<evidence type="ECO:0000259" key="3">
    <source>
        <dbReference type="Pfam" id="PF18962"/>
    </source>
</evidence>
<dbReference type="Pfam" id="PF18962">
    <property type="entry name" value="Por_Secre_tail"/>
    <property type="match status" value="1"/>
</dbReference>
<feature type="domain" description="PKD-like" evidence="4">
    <location>
        <begin position="642"/>
        <end position="716"/>
    </location>
</feature>
<gene>
    <name evidence="5" type="ORF">T190115A13A_10001</name>
</gene>
<dbReference type="Pfam" id="PF19408">
    <property type="entry name" value="PKD_6"/>
    <property type="match status" value="1"/>
</dbReference>